<name>A0A286A643_9SPHI</name>
<dbReference type="GO" id="GO:0016706">
    <property type="term" value="F:2-oxoglutarate-dependent dioxygenase activity"/>
    <property type="evidence" value="ECO:0007669"/>
    <property type="project" value="UniProtKB-ARBA"/>
</dbReference>
<evidence type="ECO:0000313" key="2">
    <source>
        <dbReference type="Proteomes" id="UP000219281"/>
    </source>
</evidence>
<dbReference type="Gene3D" id="2.60.120.620">
    <property type="entry name" value="q2cbj1_9rhob like domain"/>
    <property type="match status" value="1"/>
</dbReference>
<reference evidence="2" key="1">
    <citation type="submission" date="2017-09" db="EMBL/GenBank/DDBJ databases">
        <authorList>
            <person name="Varghese N."/>
            <person name="Submissions S."/>
        </authorList>
    </citation>
    <scope>NUCLEOTIDE SEQUENCE [LARGE SCALE GENOMIC DNA]</scope>
    <source>
        <strain evidence="2">CGMCC 1.12803</strain>
    </source>
</reference>
<protein>
    <submittedName>
        <fullName evidence="1">Phytanoyl-CoA dioxygenase (PhyH)</fullName>
    </submittedName>
</protein>
<evidence type="ECO:0000313" key="1">
    <source>
        <dbReference type="EMBL" id="SOD17380.1"/>
    </source>
</evidence>
<keyword evidence="2" id="KW-1185">Reference proteome</keyword>
<proteinExistence type="predicted"/>
<keyword evidence="1" id="KW-0560">Oxidoreductase</keyword>
<dbReference type="Pfam" id="PF05721">
    <property type="entry name" value="PhyH"/>
    <property type="match status" value="1"/>
</dbReference>
<dbReference type="SUPFAM" id="SSF51197">
    <property type="entry name" value="Clavaminate synthase-like"/>
    <property type="match status" value="1"/>
</dbReference>
<dbReference type="RefSeq" id="WP_097132369.1">
    <property type="nucleotide sequence ID" value="NZ_OCMT01000003.1"/>
</dbReference>
<dbReference type="PANTHER" id="PTHR31630">
    <property type="entry name" value="PHYTANOYL-COA DIOXYGENASE-RELATED-RELATED"/>
    <property type="match status" value="1"/>
</dbReference>
<organism evidence="1 2">
    <name type="scientific">Pedobacter xixiisoli</name>
    <dbReference type="NCBI Taxonomy" id="1476464"/>
    <lineage>
        <taxon>Bacteria</taxon>
        <taxon>Pseudomonadati</taxon>
        <taxon>Bacteroidota</taxon>
        <taxon>Sphingobacteriia</taxon>
        <taxon>Sphingobacteriales</taxon>
        <taxon>Sphingobacteriaceae</taxon>
        <taxon>Pedobacter</taxon>
    </lineage>
</organism>
<dbReference type="AlphaFoldDB" id="A0A286A643"/>
<dbReference type="PANTHER" id="PTHR31630:SF6">
    <property type="entry name" value="PHYTANOYL-COA DIOXYGENASE-RELATED"/>
    <property type="match status" value="1"/>
</dbReference>
<dbReference type="InterPro" id="IPR008775">
    <property type="entry name" value="Phytyl_CoA_dOase-like"/>
</dbReference>
<accession>A0A286A643</accession>
<keyword evidence="1" id="KW-0223">Dioxygenase</keyword>
<gene>
    <name evidence="1" type="ORF">SAMN06297358_2516</name>
</gene>
<dbReference type="EMBL" id="OCMT01000003">
    <property type="protein sequence ID" value="SOD17380.1"/>
    <property type="molecule type" value="Genomic_DNA"/>
</dbReference>
<dbReference type="OrthoDB" id="1157001at2"/>
<dbReference type="Proteomes" id="UP000219281">
    <property type="component" value="Unassembled WGS sequence"/>
</dbReference>
<sequence length="319" mass="37187">MNNTFDAFPFLSFYRSKRNPHAQKSQNEADFQVLERVFLNTFEVGLFEVYEFLYQHCTSDLQFENWLIDLKGRAFYEKKKALFNDWHENKQDVEDDFSDTAILSDEQLSFWEANGYLQLNEFITKEDCDDVVALICTTLGVDLESPATWYPQHEMLQGLMLQLYQGEPIEKIRRNERLFAVFAQLYGTKKLIANTEKVSYNPPETDSFHFMGSALHWDIDFNLGPKYYIQGLVYLNDVPADRGAFSLVPRFHKKIDDVLTEESPEVAIARIKETEKVDYLAGKKGDLILWLEKLPHAATANRSDLPRFVQYVSFLKPII</sequence>